<evidence type="ECO:0000313" key="2">
    <source>
        <dbReference type="EMBL" id="KAK6977535.1"/>
    </source>
</evidence>
<reference evidence="2 3" key="1">
    <citation type="journal article" date="2024" name="J Genomics">
        <title>Draft genome sequencing and assembly of Favolaschia claudopus CIRM-BRFM 2984 isolated from oak limbs.</title>
        <authorList>
            <person name="Navarro D."/>
            <person name="Drula E."/>
            <person name="Chaduli D."/>
            <person name="Cazenave R."/>
            <person name="Ahrendt S."/>
            <person name="Wang J."/>
            <person name="Lipzen A."/>
            <person name="Daum C."/>
            <person name="Barry K."/>
            <person name="Grigoriev I.V."/>
            <person name="Favel A."/>
            <person name="Rosso M.N."/>
            <person name="Martin F."/>
        </authorList>
    </citation>
    <scope>NUCLEOTIDE SEQUENCE [LARGE SCALE GENOMIC DNA]</scope>
    <source>
        <strain evidence="2 3">CIRM-BRFM 2984</strain>
    </source>
</reference>
<dbReference type="EMBL" id="JAWWNJ010000167">
    <property type="protein sequence ID" value="KAK6977535.1"/>
    <property type="molecule type" value="Genomic_DNA"/>
</dbReference>
<feature type="compositionally biased region" description="Polar residues" evidence="1">
    <location>
        <begin position="10"/>
        <end position="26"/>
    </location>
</feature>
<feature type="region of interest" description="Disordered" evidence="1">
    <location>
        <begin position="217"/>
        <end position="243"/>
    </location>
</feature>
<name>A0AAV9ZCI2_9AGAR</name>
<feature type="region of interest" description="Disordered" evidence="1">
    <location>
        <begin position="1"/>
        <end position="29"/>
    </location>
</feature>
<evidence type="ECO:0000256" key="1">
    <source>
        <dbReference type="SAM" id="MobiDB-lite"/>
    </source>
</evidence>
<accession>A0AAV9ZCI2</accession>
<gene>
    <name evidence="2" type="ORF">R3P38DRAFT_3295128</name>
</gene>
<dbReference type="Proteomes" id="UP001362999">
    <property type="component" value="Unassembled WGS sequence"/>
</dbReference>
<protein>
    <submittedName>
        <fullName evidence="2">Uncharacterized protein</fullName>
    </submittedName>
</protein>
<evidence type="ECO:0000313" key="3">
    <source>
        <dbReference type="Proteomes" id="UP001362999"/>
    </source>
</evidence>
<dbReference type="AlphaFoldDB" id="A0AAV9ZCI2"/>
<sequence length="260" mass="28985">MAPSRRCLRPSSSTKVSLPSANRPFNETTSQQSSSCACAAAEPAPRNTESCVSFFFHSISFRSSITISRTLPQLPTRRPVPFRLPLVTITTSVYRSARHLGDIRVNEAPRRRLNESPPHHRCRLHKYSPRIKVVFILYVSSIDSPRVCNGFPAYLDLPDKIQHVGHLLSFPHPSKDAHPLWPALPLLHAVPRRHRPSTDIFAAHHVAVNVDVVPGTPTGKSKLNQCERRGREGSRRLDGGPNESDSVLGYAALYVSNRLE</sequence>
<feature type="compositionally biased region" description="Basic and acidic residues" evidence="1">
    <location>
        <begin position="225"/>
        <end position="238"/>
    </location>
</feature>
<keyword evidence="3" id="KW-1185">Reference proteome</keyword>
<proteinExistence type="predicted"/>
<organism evidence="2 3">
    <name type="scientific">Favolaschia claudopus</name>
    <dbReference type="NCBI Taxonomy" id="2862362"/>
    <lineage>
        <taxon>Eukaryota</taxon>
        <taxon>Fungi</taxon>
        <taxon>Dikarya</taxon>
        <taxon>Basidiomycota</taxon>
        <taxon>Agaricomycotina</taxon>
        <taxon>Agaricomycetes</taxon>
        <taxon>Agaricomycetidae</taxon>
        <taxon>Agaricales</taxon>
        <taxon>Marasmiineae</taxon>
        <taxon>Mycenaceae</taxon>
        <taxon>Favolaschia</taxon>
    </lineage>
</organism>
<comment type="caution">
    <text evidence="2">The sequence shown here is derived from an EMBL/GenBank/DDBJ whole genome shotgun (WGS) entry which is preliminary data.</text>
</comment>